<evidence type="ECO:0000313" key="1">
    <source>
        <dbReference type="EMBL" id="MBB4660822.1"/>
    </source>
</evidence>
<sequence>MPAVIQTTALNAGDGVKLMVTESYDEVMERLRSPVATAGGLVEVTLERGGQRVAVNPAQIVFVREPLG</sequence>
<dbReference type="Proteomes" id="UP000585272">
    <property type="component" value="Unassembled WGS sequence"/>
</dbReference>
<evidence type="ECO:0000313" key="2">
    <source>
        <dbReference type="Proteomes" id="UP000585272"/>
    </source>
</evidence>
<comment type="caution">
    <text evidence="1">The sequence shown here is derived from an EMBL/GenBank/DDBJ whole genome shotgun (WGS) entry which is preliminary data.</text>
</comment>
<organism evidence="1 2">
    <name type="scientific">Conexibacter arvalis</name>
    <dbReference type="NCBI Taxonomy" id="912552"/>
    <lineage>
        <taxon>Bacteria</taxon>
        <taxon>Bacillati</taxon>
        <taxon>Actinomycetota</taxon>
        <taxon>Thermoleophilia</taxon>
        <taxon>Solirubrobacterales</taxon>
        <taxon>Conexibacteraceae</taxon>
        <taxon>Conexibacter</taxon>
    </lineage>
</organism>
<proteinExistence type="predicted"/>
<accession>A0A840I8G9</accession>
<dbReference type="AlphaFoldDB" id="A0A840I8G9"/>
<protein>
    <submittedName>
        <fullName evidence="1">Uncharacterized protein</fullName>
    </submittedName>
</protein>
<name>A0A840I8G9_9ACTN</name>
<dbReference type="EMBL" id="JACHNU010000001">
    <property type="protein sequence ID" value="MBB4660822.1"/>
    <property type="molecule type" value="Genomic_DNA"/>
</dbReference>
<dbReference type="RefSeq" id="WP_183338457.1">
    <property type="nucleotide sequence ID" value="NZ_JACHNU010000001.1"/>
</dbReference>
<reference evidence="1 2" key="1">
    <citation type="submission" date="2020-08" db="EMBL/GenBank/DDBJ databases">
        <title>Genomic Encyclopedia of Archaeal and Bacterial Type Strains, Phase II (KMG-II): from individual species to whole genera.</title>
        <authorList>
            <person name="Goeker M."/>
        </authorList>
    </citation>
    <scope>NUCLEOTIDE SEQUENCE [LARGE SCALE GENOMIC DNA]</scope>
    <source>
        <strain evidence="1 2">DSM 23288</strain>
    </source>
</reference>
<gene>
    <name evidence="1" type="ORF">BDZ31_000395</name>
</gene>
<keyword evidence="2" id="KW-1185">Reference proteome</keyword>